<keyword evidence="6" id="KW-1185">Reference proteome</keyword>
<comment type="similarity">
    <text evidence="1">Belongs to the heat shock protein 70 family.</text>
</comment>
<protein>
    <submittedName>
        <fullName evidence="5">Ribosome-associated complex subunit SSZ1</fullName>
    </submittedName>
</protein>
<dbReference type="FunFam" id="3.90.640.10:FF:000010">
    <property type="entry name" value="heat shock 70 kDa protein 14"/>
    <property type="match status" value="1"/>
</dbReference>
<sequence>MFTPILGVSFGNITSTIAIVKQDKKSTLEVIANQDGERSINSALSYKQGNEYHGGQAIQQLVRNSKNTIVNFRDFLQYDKYSAIPKDLLKRCEDSCPLIDIGSDVPGFEYEVEAGVSVKKSVVEVTGNHFKQLKLAADDYTSTDFEKVIISVPESFINSEVASKNLKEAAKLAGWNIIQFIGETSSGLLSLTDSKVSVDHKIAKDGKDKNVVVADFGGYTSTVTVFAVRNNGIMTNLVTKVDNNLGGENFDECLMTSLAKEFESKHKLSGTLNDIRSKHKLKQAAIVTKKTLSNVTNAVIGIDSLSQGMDFHTSMNRMKYELTIMQIVNKMSNLVKSTIKEAGLDPLEIDAVVLTGGSSFTPKLNNAISFIFDEDVTSIISLVKGTESQHPDEMNSAGAALQGALLFDDETDELDQLVQHSIDVPHLDTYIGYLNASDEIEPVFLKDTPLPARKIVKLYKQVSDFQLALYTANVEIKEREEEVGEKQPRELDEDESDYTDSDDEPEIIRYKVFNKGELLASAPVKSIGAKGCEISYEISKEGSLKVVVRDIVSKEILTKIE</sequence>
<accession>A0A1E5R947</accession>
<dbReference type="GO" id="GO:0005829">
    <property type="term" value="C:cytosol"/>
    <property type="evidence" value="ECO:0007669"/>
    <property type="project" value="TreeGrafter"/>
</dbReference>
<dbReference type="InterPro" id="IPR013126">
    <property type="entry name" value="Hsp_70_fam"/>
</dbReference>
<dbReference type="PANTHER" id="PTHR45639:SF32">
    <property type="entry name" value="HEAT SHOCK PROTEIN PDR13"/>
    <property type="match status" value="1"/>
</dbReference>
<feature type="compositionally biased region" description="Acidic residues" evidence="4">
    <location>
        <begin position="491"/>
        <end position="502"/>
    </location>
</feature>
<dbReference type="Gene3D" id="3.30.420.40">
    <property type="match status" value="2"/>
</dbReference>
<evidence type="ECO:0000256" key="4">
    <source>
        <dbReference type="SAM" id="MobiDB-lite"/>
    </source>
</evidence>
<evidence type="ECO:0000256" key="1">
    <source>
        <dbReference type="ARBA" id="ARBA00007381"/>
    </source>
</evidence>
<comment type="caution">
    <text evidence="5">The sequence shown here is derived from an EMBL/GenBank/DDBJ whole genome shotgun (WGS) entry which is preliminary data.</text>
</comment>
<feature type="compositionally biased region" description="Basic and acidic residues" evidence="4">
    <location>
        <begin position="478"/>
        <end position="490"/>
    </location>
</feature>
<evidence type="ECO:0000256" key="3">
    <source>
        <dbReference type="ARBA" id="ARBA00022840"/>
    </source>
</evidence>
<evidence type="ECO:0000313" key="5">
    <source>
        <dbReference type="EMBL" id="OEJ83408.1"/>
    </source>
</evidence>
<dbReference type="SUPFAM" id="SSF53067">
    <property type="entry name" value="Actin-like ATPase domain"/>
    <property type="match status" value="2"/>
</dbReference>
<evidence type="ECO:0000313" key="6">
    <source>
        <dbReference type="Proteomes" id="UP000095605"/>
    </source>
</evidence>
<proteinExistence type="inferred from homology"/>
<name>A0A1E5R947_9ASCO</name>
<keyword evidence="3" id="KW-0067">ATP-binding</keyword>
<organism evidence="5 6">
    <name type="scientific">Hanseniaspora opuntiae</name>
    <dbReference type="NCBI Taxonomy" id="211096"/>
    <lineage>
        <taxon>Eukaryota</taxon>
        <taxon>Fungi</taxon>
        <taxon>Dikarya</taxon>
        <taxon>Ascomycota</taxon>
        <taxon>Saccharomycotina</taxon>
        <taxon>Saccharomycetes</taxon>
        <taxon>Saccharomycodales</taxon>
        <taxon>Saccharomycodaceae</taxon>
        <taxon>Hanseniaspora</taxon>
    </lineage>
</organism>
<gene>
    <name evidence="5" type="ORF">AWRI3578_g2853</name>
</gene>
<dbReference type="AlphaFoldDB" id="A0A1E5R947"/>
<dbReference type="Pfam" id="PF00012">
    <property type="entry name" value="HSP70"/>
    <property type="match status" value="1"/>
</dbReference>
<dbReference type="InterPro" id="IPR043129">
    <property type="entry name" value="ATPase_NBD"/>
</dbReference>
<evidence type="ECO:0000256" key="2">
    <source>
        <dbReference type="ARBA" id="ARBA00022741"/>
    </source>
</evidence>
<keyword evidence="2" id="KW-0547">Nucleotide-binding</keyword>
<dbReference type="Proteomes" id="UP000095605">
    <property type="component" value="Unassembled WGS sequence"/>
</dbReference>
<dbReference type="GO" id="GO:0005524">
    <property type="term" value="F:ATP binding"/>
    <property type="evidence" value="ECO:0007669"/>
    <property type="project" value="UniProtKB-KW"/>
</dbReference>
<reference evidence="6" key="1">
    <citation type="journal article" date="2016" name="Genome Announc.">
        <title>Genome sequences of three species of Hanseniaspora isolated from spontaneous wine fermentations.</title>
        <authorList>
            <person name="Sternes P.R."/>
            <person name="Lee D."/>
            <person name="Kutyna D.R."/>
            <person name="Borneman A.R."/>
        </authorList>
    </citation>
    <scope>NUCLEOTIDE SEQUENCE [LARGE SCALE GENOMIC DNA]</scope>
    <source>
        <strain evidence="6">AWRI3578</strain>
    </source>
</reference>
<dbReference type="Gene3D" id="3.30.30.30">
    <property type="match status" value="1"/>
</dbReference>
<dbReference type="OrthoDB" id="29851at2759"/>
<feature type="region of interest" description="Disordered" evidence="4">
    <location>
        <begin position="478"/>
        <end position="502"/>
    </location>
</feature>
<dbReference type="GO" id="GO:0140662">
    <property type="term" value="F:ATP-dependent protein folding chaperone"/>
    <property type="evidence" value="ECO:0007669"/>
    <property type="project" value="InterPro"/>
</dbReference>
<dbReference type="GO" id="GO:0005634">
    <property type="term" value="C:nucleus"/>
    <property type="evidence" value="ECO:0007669"/>
    <property type="project" value="TreeGrafter"/>
</dbReference>
<dbReference type="EMBL" id="LPNL01000007">
    <property type="protein sequence ID" value="OEJ83408.1"/>
    <property type="molecule type" value="Genomic_DNA"/>
</dbReference>
<dbReference type="PANTHER" id="PTHR45639">
    <property type="entry name" value="HSC70CB, ISOFORM G-RELATED"/>
    <property type="match status" value="1"/>
</dbReference>
<dbReference type="Gene3D" id="3.90.640.10">
    <property type="entry name" value="Actin, Chain A, domain 4"/>
    <property type="match status" value="1"/>
</dbReference>